<evidence type="ECO:0000256" key="1">
    <source>
        <dbReference type="ARBA" id="ARBA00022801"/>
    </source>
</evidence>
<sequence>MKEVRKEEEEGRERRGCEAAVNLYWSRNVELHDDMTKLDSAFEMGGDVIDDPYWPDQKGLLSHLGVKQLWERGNQLKWRYRQRQEQPHPRFALAEVGRGGEGRWERRRGSTQQQQQQQLYPFRTLMKAGRVEVFSTPFSRTKYSALSLMSGLFSEHFAKVVGVDGRAEEEGEKCRHTWRVLPSLSFLLPPICTLTGVSARWDEKVREEREERERGGGMSCDEAYSFCAVQREMDEVVGVIKEGKVRRRREKGKIEVEGERDGEVEEEGRECVSYKRFMLLFDALYCAQYNEYEEWMAVDESIIPAVLERMEYIAGRVFALVFSFFDAIKEGPLLLLRTIAQRWLDTKQRWSKEEACSDGEKRKKEEKEEKDNVCENERGQSAGYPASSLPASLPPPFLSFYSCHDNTLMAVLAALGYPFADGEGGRGGEWCGRGHNGGKARAEMKENSRVDRKRGERKGDGRSWVGYASCVSLELFKRMQMGREGRERREVDGTGENDKYVVKIKLDFDPISVHPFLSPPSSSEEVEIEVEEEAFLSYLSLLDEGDTTLGFRT</sequence>
<protein>
    <recommendedName>
        <fullName evidence="5">Acid phosphatase</fullName>
    </recommendedName>
</protein>
<evidence type="ECO:0000256" key="2">
    <source>
        <dbReference type="SAM" id="MobiDB-lite"/>
    </source>
</evidence>
<evidence type="ECO:0008006" key="5">
    <source>
        <dbReference type="Google" id="ProtNLM"/>
    </source>
</evidence>
<feature type="compositionally biased region" description="Basic and acidic residues" evidence="2">
    <location>
        <begin position="440"/>
        <end position="460"/>
    </location>
</feature>
<feature type="region of interest" description="Disordered" evidence="2">
    <location>
        <begin position="436"/>
        <end position="460"/>
    </location>
</feature>
<dbReference type="GO" id="GO:0016791">
    <property type="term" value="F:phosphatase activity"/>
    <property type="evidence" value="ECO:0007669"/>
    <property type="project" value="TreeGrafter"/>
</dbReference>
<dbReference type="InterPro" id="IPR029033">
    <property type="entry name" value="His_PPase_superfam"/>
</dbReference>
<feature type="compositionally biased region" description="Basic and acidic residues" evidence="2">
    <location>
        <begin position="354"/>
        <end position="378"/>
    </location>
</feature>
<dbReference type="EMBL" id="HBIB01026940">
    <property type="protein sequence ID" value="CAE0255219.1"/>
    <property type="molecule type" value="Transcribed_RNA"/>
</dbReference>
<proteinExistence type="predicted"/>
<dbReference type="PANTHER" id="PTHR11567:SF110">
    <property type="entry name" value="2-PHOSPHOXYLOSE PHOSPHATASE 1"/>
    <property type="match status" value="1"/>
</dbReference>
<keyword evidence="1" id="KW-0378">Hydrolase</keyword>
<organism evidence="3">
    <name type="scientific">Palpitomonas bilix</name>
    <dbReference type="NCBI Taxonomy" id="652834"/>
    <lineage>
        <taxon>Eukaryota</taxon>
        <taxon>Eukaryota incertae sedis</taxon>
    </lineage>
</organism>
<accession>A0A7S3DED3</accession>
<dbReference type="SUPFAM" id="SSF53254">
    <property type="entry name" value="Phosphoglycerate mutase-like"/>
    <property type="match status" value="1"/>
</dbReference>
<name>A0A7S3DED3_9EUKA</name>
<evidence type="ECO:0000313" key="3">
    <source>
        <dbReference type="EMBL" id="CAE0255218.1"/>
    </source>
</evidence>
<feature type="region of interest" description="Disordered" evidence="2">
    <location>
        <begin position="354"/>
        <end position="381"/>
    </location>
</feature>
<reference evidence="3" key="1">
    <citation type="submission" date="2021-01" db="EMBL/GenBank/DDBJ databases">
        <authorList>
            <person name="Corre E."/>
            <person name="Pelletier E."/>
            <person name="Niang G."/>
            <person name="Scheremetjew M."/>
            <person name="Finn R."/>
            <person name="Kale V."/>
            <person name="Holt S."/>
            <person name="Cochrane G."/>
            <person name="Meng A."/>
            <person name="Brown T."/>
            <person name="Cohen L."/>
        </authorList>
    </citation>
    <scope>NUCLEOTIDE SEQUENCE</scope>
    <source>
        <strain evidence="3">NIES-2562</strain>
    </source>
</reference>
<evidence type="ECO:0000313" key="4">
    <source>
        <dbReference type="EMBL" id="CAE0255219.1"/>
    </source>
</evidence>
<gene>
    <name evidence="3" type="ORF">PBIL07802_LOCUS17470</name>
    <name evidence="4" type="ORF">PBIL07802_LOCUS17471</name>
</gene>
<dbReference type="PANTHER" id="PTHR11567">
    <property type="entry name" value="ACID PHOSPHATASE-RELATED"/>
    <property type="match status" value="1"/>
</dbReference>
<dbReference type="InterPro" id="IPR050645">
    <property type="entry name" value="Histidine_acid_phosphatase"/>
</dbReference>
<dbReference type="Gene3D" id="3.40.50.1240">
    <property type="entry name" value="Phosphoglycerate mutase-like"/>
    <property type="match status" value="2"/>
</dbReference>
<dbReference type="EMBL" id="HBIB01026939">
    <property type="protein sequence ID" value="CAE0255218.1"/>
    <property type="molecule type" value="Transcribed_RNA"/>
</dbReference>
<dbReference type="AlphaFoldDB" id="A0A7S3DED3"/>